<comment type="caution">
    <text evidence="1">The sequence shown here is derived from an EMBL/GenBank/DDBJ whole genome shotgun (WGS) entry which is preliminary data.</text>
</comment>
<dbReference type="EMBL" id="RCNL01000004">
    <property type="protein sequence ID" value="TXL78436.1"/>
    <property type="molecule type" value="Genomic_DNA"/>
</dbReference>
<reference evidence="1 2" key="1">
    <citation type="submission" date="2018-10" db="EMBL/GenBank/DDBJ databases">
        <title>Draft genome sequence of Pantoea vagans isolated from corpses of the sugarcane aphid Melanaphis sacchari Zehntner.</title>
        <authorList>
            <person name="Toledo E."/>
            <person name="Pena G."/>
            <person name="Lozano L."/>
        </authorList>
    </citation>
    <scope>NUCLEOTIDE SEQUENCE [LARGE SCALE GENOMIC DNA]</scope>
    <source>
        <strain evidence="1 2">ET-90</strain>
    </source>
</reference>
<gene>
    <name evidence="1" type="ORF">D9O29_11765</name>
</gene>
<protein>
    <submittedName>
        <fullName evidence="1">Uncharacterized protein</fullName>
    </submittedName>
</protein>
<dbReference type="Proteomes" id="UP000426772">
    <property type="component" value="Unassembled WGS sequence"/>
</dbReference>
<evidence type="ECO:0000313" key="1">
    <source>
        <dbReference type="EMBL" id="TXL78436.1"/>
    </source>
</evidence>
<evidence type="ECO:0000313" key="2">
    <source>
        <dbReference type="Proteomes" id="UP000426772"/>
    </source>
</evidence>
<name>A0ABY3LF95_9GAMM</name>
<accession>A0ABY3LF95</accession>
<organism evidence="1 2">
    <name type="scientific">Pantoea vagans</name>
    <dbReference type="NCBI Taxonomy" id="470934"/>
    <lineage>
        <taxon>Bacteria</taxon>
        <taxon>Pseudomonadati</taxon>
        <taxon>Pseudomonadota</taxon>
        <taxon>Gammaproteobacteria</taxon>
        <taxon>Enterobacterales</taxon>
        <taxon>Erwiniaceae</taxon>
        <taxon>Pantoea</taxon>
    </lineage>
</organism>
<proteinExistence type="predicted"/>
<keyword evidence="2" id="KW-1185">Reference proteome</keyword>
<sequence length="68" mass="7871">MQVNVNCEGREGRRSVLYRLCCCWKPEAVGILTEGKIRVPERVVQKRLAQVLRQEVLIRCALLSERAF</sequence>